<reference evidence="3" key="1">
    <citation type="submission" date="2009-11" db="EMBL/GenBank/DDBJ databases">
        <authorList>
            <consortium name="The Broad Institute Genome Sequencing Platform"/>
            <person name="Ward D."/>
            <person name="Feldgarden M."/>
            <person name="Earl A."/>
            <person name="Young S.K."/>
            <person name="Zeng Q."/>
            <person name="Koehrsen M."/>
            <person name="Alvarado L."/>
            <person name="Berlin A."/>
            <person name="Bochicchio J."/>
            <person name="Borenstein D."/>
            <person name="Chapman S.B."/>
            <person name="Chen Z."/>
            <person name="Engels R."/>
            <person name="Freedman E."/>
            <person name="Gellesch M."/>
            <person name="Goldberg J."/>
            <person name="Griggs A."/>
            <person name="Gujja S."/>
            <person name="Heilman E."/>
            <person name="Heiman D."/>
            <person name="Hepburn T."/>
            <person name="Howarth C."/>
            <person name="Jen D."/>
            <person name="Larson L."/>
            <person name="Lewis B."/>
            <person name="Mehta T."/>
            <person name="Park D."/>
            <person name="Pearson M."/>
            <person name="Roberts A."/>
            <person name="Saif S."/>
            <person name="Shea T."/>
            <person name="Shenoy N."/>
            <person name="Sisk P."/>
            <person name="Stolte C."/>
            <person name="Sykes S."/>
            <person name="Thomson T."/>
            <person name="Walk T."/>
            <person name="White J."/>
            <person name="Yandava C."/>
            <person name="Izard J."/>
            <person name="Baranova O.V."/>
            <person name="Blanton J.M."/>
            <person name="Tanner A.C."/>
            <person name="Dewhirst F.E."/>
            <person name="Haas B."/>
            <person name="Nusbaum C."/>
            <person name="Birren B."/>
        </authorList>
    </citation>
    <scope>NUCLEOTIDE SEQUENCE [LARGE SCALE GENOMIC DNA]</scope>
    <source>
        <strain evidence="3">1-1 BBBD Race 1</strain>
    </source>
</reference>
<dbReference type="EMBL" id="ADAS02001607">
    <property type="protein sequence ID" value="OAV86135.1"/>
    <property type="molecule type" value="Genomic_DNA"/>
</dbReference>
<sequence length="465" mass="49474">MSRPELQTGPNGSNRETNDMIAAPPGPTPLAPINLGPPEESHTILSPPPAASLTLPTIPQTSKESSPTMSPSVAPLLVTPTSPAVSVPPHLITPTPVIQMASASQATTSAAVSKPSPPPPSCSTGTSCSVTAAKSVGSMTPVPRQTQGPHQLPARLGSSPGVIFFSCVVGFAIFSVLCAILSCALRRWRNKRQQRSDDRDAWQFLENAKGFSDRADETADEIDVKSSHFGNDFHESNLSSLQPMLGFASHQQRNLARCHFADFQTQPPQHISSFIDEQGMPIFIDEQGVGWVVPAVGVSAQYNSLMLTPHGPNPEANETYSGGCAMPEPVFRKTTITGNRCNRSTLMHTPSQTTFARPASVAPPLSKSASKHQTKSESLTPGTSPEQPTAVERASQGIAGQPADLRATLRGAIQRKNDSDEELLESLMILWHDKSSAAPTDTINLPTSGDLPVQDQLETTGDYSI</sequence>
<feature type="region of interest" description="Disordered" evidence="1">
    <location>
        <begin position="108"/>
        <end position="128"/>
    </location>
</feature>
<reference evidence="4 5" key="3">
    <citation type="journal article" date="2017" name="G3 (Bethesda)">
        <title>Comparative analysis highlights variable genome content of wheat rusts and divergence of the mating loci.</title>
        <authorList>
            <person name="Cuomo C.A."/>
            <person name="Bakkeren G."/>
            <person name="Khalil H.B."/>
            <person name="Panwar V."/>
            <person name="Joly D."/>
            <person name="Linning R."/>
            <person name="Sakthikumar S."/>
            <person name="Song X."/>
            <person name="Adiconis X."/>
            <person name="Fan L."/>
            <person name="Goldberg J.M."/>
            <person name="Levin J.Z."/>
            <person name="Young S."/>
            <person name="Zeng Q."/>
            <person name="Anikster Y."/>
            <person name="Bruce M."/>
            <person name="Wang M."/>
            <person name="Yin C."/>
            <person name="McCallum B."/>
            <person name="Szabo L.J."/>
            <person name="Hulbert S."/>
            <person name="Chen X."/>
            <person name="Fellers J.P."/>
        </authorList>
    </citation>
    <scope>NUCLEOTIDE SEQUENCE</scope>
    <source>
        <strain evidence="4">isolate 1-1 / race 1 (BBBD)</strain>
        <strain evidence="5">Isolate 1-1 / race 1 (BBBD)</strain>
    </source>
</reference>
<gene>
    <name evidence="3" type="ORF">PTTG_30062</name>
</gene>
<proteinExistence type="predicted"/>
<feature type="compositionally biased region" description="Polar residues" evidence="1">
    <location>
        <begin position="456"/>
        <end position="465"/>
    </location>
</feature>
<feature type="compositionally biased region" description="Polar residues" evidence="1">
    <location>
        <begin position="60"/>
        <end position="71"/>
    </location>
</feature>
<dbReference type="VEuPathDB" id="FungiDB:PTTG_30062"/>
<dbReference type="AlphaFoldDB" id="A0A180G0B4"/>
<evidence type="ECO:0000256" key="1">
    <source>
        <dbReference type="SAM" id="MobiDB-lite"/>
    </source>
</evidence>
<reference evidence="3" key="2">
    <citation type="submission" date="2016-05" db="EMBL/GenBank/DDBJ databases">
        <title>Comparative analysis highlights variable genome content of wheat rusts and divergence of the mating loci.</title>
        <authorList>
            <person name="Cuomo C.A."/>
            <person name="Bakkeren G."/>
            <person name="Szabo L."/>
            <person name="Khalil H."/>
            <person name="Joly D."/>
            <person name="Goldberg J."/>
            <person name="Young S."/>
            <person name="Zeng Q."/>
            <person name="Fellers J."/>
        </authorList>
    </citation>
    <scope>NUCLEOTIDE SEQUENCE [LARGE SCALE GENOMIC DNA]</scope>
    <source>
        <strain evidence="3">1-1 BBBD Race 1</strain>
    </source>
</reference>
<keyword evidence="5" id="KW-1185">Reference proteome</keyword>
<dbReference type="EnsemblFungi" id="PTTG_30062-t43_1">
    <property type="protein sequence ID" value="PTTG_30062-t43_1-p1"/>
    <property type="gene ID" value="PTTG_30062"/>
</dbReference>
<feature type="region of interest" description="Disordered" evidence="1">
    <location>
        <begin position="441"/>
        <end position="465"/>
    </location>
</feature>
<name>A0A180G0B4_PUCT1</name>
<accession>A0A180G0B4</accession>
<feature type="transmembrane region" description="Helical" evidence="2">
    <location>
        <begin position="162"/>
        <end position="185"/>
    </location>
</feature>
<feature type="compositionally biased region" description="Polar residues" evidence="1">
    <location>
        <begin position="376"/>
        <end position="387"/>
    </location>
</feature>
<feature type="compositionally biased region" description="Polar residues" evidence="1">
    <location>
        <begin position="346"/>
        <end position="355"/>
    </location>
</feature>
<dbReference type="Proteomes" id="UP000005240">
    <property type="component" value="Unassembled WGS sequence"/>
</dbReference>
<protein>
    <submittedName>
        <fullName evidence="3 4">Uncharacterized protein</fullName>
    </submittedName>
</protein>
<reference evidence="4" key="4">
    <citation type="submission" date="2025-05" db="UniProtKB">
        <authorList>
            <consortium name="EnsemblFungi"/>
        </authorList>
    </citation>
    <scope>IDENTIFICATION</scope>
    <source>
        <strain evidence="4">isolate 1-1 / race 1 (BBBD)</strain>
    </source>
</reference>
<keyword evidence="2" id="KW-0472">Membrane</keyword>
<keyword evidence="2" id="KW-1133">Transmembrane helix</keyword>
<evidence type="ECO:0000313" key="5">
    <source>
        <dbReference type="Proteomes" id="UP000005240"/>
    </source>
</evidence>
<dbReference type="OrthoDB" id="2506076at2759"/>
<evidence type="ECO:0000313" key="4">
    <source>
        <dbReference type="EnsemblFungi" id="PTTG_30062-t43_1-p1"/>
    </source>
</evidence>
<keyword evidence="2" id="KW-0812">Transmembrane</keyword>
<feature type="region of interest" description="Disordered" evidence="1">
    <location>
        <begin position="346"/>
        <end position="402"/>
    </location>
</feature>
<evidence type="ECO:0000313" key="3">
    <source>
        <dbReference type="EMBL" id="OAV86135.1"/>
    </source>
</evidence>
<evidence type="ECO:0000256" key="2">
    <source>
        <dbReference type="SAM" id="Phobius"/>
    </source>
</evidence>
<feature type="region of interest" description="Disordered" evidence="1">
    <location>
        <begin position="1"/>
        <end position="73"/>
    </location>
</feature>
<organism evidence="3">
    <name type="scientific">Puccinia triticina (isolate 1-1 / race 1 (BBBD))</name>
    <name type="common">Brown leaf rust fungus</name>
    <dbReference type="NCBI Taxonomy" id="630390"/>
    <lineage>
        <taxon>Eukaryota</taxon>
        <taxon>Fungi</taxon>
        <taxon>Dikarya</taxon>
        <taxon>Basidiomycota</taxon>
        <taxon>Pucciniomycotina</taxon>
        <taxon>Pucciniomycetes</taxon>
        <taxon>Pucciniales</taxon>
        <taxon>Pucciniaceae</taxon>
        <taxon>Puccinia</taxon>
    </lineage>
</organism>